<dbReference type="SUPFAM" id="SSF53335">
    <property type="entry name" value="S-adenosyl-L-methionine-dependent methyltransferases"/>
    <property type="match status" value="1"/>
</dbReference>
<gene>
    <name evidence="7" type="ORF">VNO77_42036</name>
    <name evidence="8" type="ORF">VNO77_42037</name>
</gene>
<dbReference type="InterPro" id="IPR001077">
    <property type="entry name" value="COMT_C"/>
</dbReference>
<evidence type="ECO:0000256" key="3">
    <source>
        <dbReference type="ARBA" id="ARBA00022691"/>
    </source>
</evidence>
<reference evidence="8 9" key="1">
    <citation type="submission" date="2024-01" db="EMBL/GenBank/DDBJ databases">
        <title>The genomes of 5 underutilized Papilionoideae crops provide insights into root nodulation and disease resistanc.</title>
        <authorList>
            <person name="Jiang F."/>
        </authorList>
    </citation>
    <scope>NUCLEOTIDE SEQUENCE [LARGE SCALE GENOMIC DNA]</scope>
    <source>
        <strain evidence="8">LVBAO_FW01</strain>
        <tissue evidence="8">Leaves</tissue>
    </source>
</reference>
<dbReference type="Proteomes" id="UP001367508">
    <property type="component" value="Unassembled WGS sequence"/>
</dbReference>
<accession>A0AAN9PSH6</accession>
<dbReference type="GO" id="GO:0008171">
    <property type="term" value="F:O-methyltransferase activity"/>
    <property type="evidence" value="ECO:0007669"/>
    <property type="project" value="InterPro"/>
</dbReference>
<feature type="active site" description="Proton acceptor" evidence="4">
    <location>
        <position position="273"/>
    </location>
</feature>
<organism evidence="8 9">
    <name type="scientific">Canavalia gladiata</name>
    <name type="common">Sword bean</name>
    <name type="synonym">Dolichos gladiatus</name>
    <dbReference type="NCBI Taxonomy" id="3824"/>
    <lineage>
        <taxon>Eukaryota</taxon>
        <taxon>Viridiplantae</taxon>
        <taxon>Streptophyta</taxon>
        <taxon>Embryophyta</taxon>
        <taxon>Tracheophyta</taxon>
        <taxon>Spermatophyta</taxon>
        <taxon>Magnoliopsida</taxon>
        <taxon>eudicotyledons</taxon>
        <taxon>Gunneridae</taxon>
        <taxon>Pentapetalae</taxon>
        <taxon>rosids</taxon>
        <taxon>fabids</taxon>
        <taxon>Fabales</taxon>
        <taxon>Fabaceae</taxon>
        <taxon>Papilionoideae</taxon>
        <taxon>50 kb inversion clade</taxon>
        <taxon>NPAAA clade</taxon>
        <taxon>indigoferoid/millettioid clade</taxon>
        <taxon>Phaseoleae</taxon>
        <taxon>Canavalia</taxon>
    </lineage>
</organism>
<comment type="caution">
    <text evidence="8">The sequence shown here is derived from an EMBL/GenBank/DDBJ whole genome shotgun (WGS) entry which is preliminary data.</text>
</comment>
<evidence type="ECO:0000256" key="2">
    <source>
        <dbReference type="ARBA" id="ARBA00022679"/>
    </source>
</evidence>
<name>A0AAN9PSH6_CANGL</name>
<dbReference type="Gene3D" id="1.10.10.10">
    <property type="entry name" value="Winged helix-like DNA-binding domain superfamily/Winged helix DNA-binding domain"/>
    <property type="match status" value="1"/>
</dbReference>
<dbReference type="InterPro" id="IPR012967">
    <property type="entry name" value="COMT_dimerisation"/>
</dbReference>
<dbReference type="Gene3D" id="3.40.50.150">
    <property type="entry name" value="Vaccinia Virus protein VP39"/>
    <property type="match status" value="1"/>
</dbReference>
<evidence type="ECO:0008006" key="10">
    <source>
        <dbReference type="Google" id="ProtNLM"/>
    </source>
</evidence>
<dbReference type="EMBL" id="JAYMYQ010000010">
    <property type="protein sequence ID" value="KAK7308431.1"/>
    <property type="molecule type" value="Genomic_DNA"/>
</dbReference>
<evidence type="ECO:0000256" key="4">
    <source>
        <dbReference type="PIRSR" id="PIRSR005739-1"/>
    </source>
</evidence>
<feature type="domain" description="O-methyltransferase dimerisation" evidence="6">
    <location>
        <begin position="27"/>
        <end position="119"/>
    </location>
</feature>
<dbReference type="PIRSF" id="PIRSF005739">
    <property type="entry name" value="O-mtase"/>
    <property type="match status" value="1"/>
</dbReference>
<dbReference type="GO" id="GO:0046983">
    <property type="term" value="F:protein dimerization activity"/>
    <property type="evidence" value="ECO:0007669"/>
    <property type="project" value="InterPro"/>
</dbReference>
<dbReference type="FunFam" id="1.10.10.10:FF:000357">
    <property type="entry name" value="Caffeic acid 3-O-methyltransferase"/>
    <property type="match status" value="1"/>
</dbReference>
<keyword evidence="2" id="KW-0808">Transferase</keyword>
<dbReference type="SUPFAM" id="SSF46785">
    <property type="entry name" value="Winged helix' DNA-binding domain"/>
    <property type="match status" value="1"/>
</dbReference>
<dbReference type="CDD" id="cd02440">
    <property type="entry name" value="AdoMet_MTases"/>
    <property type="match status" value="1"/>
</dbReference>
<dbReference type="Pfam" id="PF00891">
    <property type="entry name" value="Methyltransf_2"/>
    <property type="match status" value="1"/>
</dbReference>
<protein>
    <recommendedName>
        <fullName evidence="10">Isoliquiritigenin 2'-O-methyltransferase</fullName>
    </recommendedName>
</protein>
<evidence type="ECO:0000313" key="8">
    <source>
        <dbReference type="EMBL" id="KAK7308432.1"/>
    </source>
</evidence>
<evidence type="ECO:0000256" key="1">
    <source>
        <dbReference type="ARBA" id="ARBA00022603"/>
    </source>
</evidence>
<dbReference type="EMBL" id="JAYMYQ010000010">
    <property type="protein sequence ID" value="KAK7308432.1"/>
    <property type="molecule type" value="Genomic_DNA"/>
</dbReference>
<dbReference type="Pfam" id="PF08100">
    <property type="entry name" value="Dimerisation"/>
    <property type="match status" value="1"/>
</dbReference>
<dbReference type="GO" id="GO:0008757">
    <property type="term" value="F:S-adenosylmethionine-dependent methyltransferase activity"/>
    <property type="evidence" value="ECO:0007669"/>
    <property type="project" value="UniProtKB-ARBA"/>
</dbReference>
<dbReference type="InterPro" id="IPR016461">
    <property type="entry name" value="COMT-like"/>
</dbReference>
<proteinExistence type="predicted"/>
<dbReference type="InterPro" id="IPR029063">
    <property type="entry name" value="SAM-dependent_MTases_sf"/>
</dbReference>
<feature type="domain" description="O-methyltransferase C-terminal" evidence="5">
    <location>
        <begin position="142"/>
        <end position="348"/>
    </location>
</feature>
<evidence type="ECO:0000313" key="9">
    <source>
        <dbReference type="Proteomes" id="UP001367508"/>
    </source>
</evidence>
<dbReference type="InterPro" id="IPR036388">
    <property type="entry name" value="WH-like_DNA-bd_sf"/>
</dbReference>
<dbReference type="InterPro" id="IPR036390">
    <property type="entry name" value="WH_DNA-bd_sf"/>
</dbReference>
<dbReference type="PANTHER" id="PTHR11746">
    <property type="entry name" value="O-METHYLTRANSFERASE"/>
    <property type="match status" value="1"/>
</dbReference>
<keyword evidence="3" id="KW-0949">S-adenosyl-L-methionine</keyword>
<keyword evidence="9" id="KW-1185">Reference proteome</keyword>
<dbReference type="PROSITE" id="PS51683">
    <property type="entry name" value="SAM_OMT_II"/>
    <property type="match status" value="1"/>
</dbReference>
<evidence type="ECO:0000313" key="7">
    <source>
        <dbReference type="EMBL" id="KAK7308431.1"/>
    </source>
</evidence>
<evidence type="ECO:0000259" key="5">
    <source>
        <dbReference type="Pfam" id="PF00891"/>
    </source>
</evidence>
<dbReference type="AlphaFoldDB" id="A0AAN9PSH6"/>
<evidence type="ECO:0000259" key="6">
    <source>
        <dbReference type="Pfam" id="PF08100"/>
    </source>
</evidence>
<dbReference type="FunFam" id="3.40.50.150:FF:000705">
    <property type="entry name" value="Uncharacterized protein"/>
    <property type="match status" value="1"/>
</dbReference>
<sequence>MSSDSKQNEVPTEVAKVDDAYLSALILCFSRVFPAVLNAAIDLNLFEIIAKGQRSRDSSISASEIASLFPNQHPELAQRLDRILPMLASFSLLDCSIRINEDGKRERVYVLSPVGQYFTCDSEGGSLAPLAALIHRGYQDLWKDVKDAIVNPNCNEHFENVYGMSLYKYAETNTELNEMFYKAMAHGGPLEVKRVLQLYKGFEGVSTLVDVGGATGQTLRQIISAYPSIKGINFDLPQMIQGATPIPGIEHIAGDMFESVPSGDAILLKLVCHNWPDEECIKFLKNCHKALPQHGKVIILDYVIPEVPNCSNISKHTCAIDNLMFFAHGGKERTENEFRYLCKSSGFSKFHVADSDISAMSGVMEFYK</sequence>
<keyword evidence="1" id="KW-0489">Methyltransferase</keyword>
<dbReference type="GO" id="GO:0032259">
    <property type="term" value="P:methylation"/>
    <property type="evidence" value="ECO:0007669"/>
    <property type="project" value="UniProtKB-KW"/>
</dbReference>